<feature type="region of interest" description="Disordered" evidence="1">
    <location>
        <begin position="214"/>
        <end position="290"/>
    </location>
</feature>
<protein>
    <submittedName>
        <fullName evidence="2">Uncharacterized protein</fullName>
    </submittedName>
</protein>
<keyword evidence="3" id="KW-1185">Reference proteome</keyword>
<evidence type="ECO:0000256" key="1">
    <source>
        <dbReference type="SAM" id="MobiDB-lite"/>
    </source>
</evidence>
<feature type="compositionally biased region" description="Basic and acidic residues" evidence="1">
    <location>
        <begin position="1"/>
        <end position="25"/>
    </location>
</feature>
<feature type="compositionally biased region" description="Basic and acidic residues" evidence="1">
    <location>
        <begin position="259"/>
        <end position="271"/>
    </location>
</feature>
<feature type="compositionally biased region" description="Polar residues" evidence="1">
    <location>
        <begin position="214"/>
        <end position="237"/>
    </location>
</feature>
<proteinExistence type="predicted"/>
<evidence type="ECO:0000313" key="2">
    <source>
        <dbReference type="EnsemblPlants" id="PGSC0003DMT400093883"/>
    </source>
</evidence>
<dbReference type="EnsemblPlants" id="PGSC0003DMT400093883">
    <property type="protein sequence ID" value="PGSC0003DMT400093883"/>
    <property type="gene ID" value="PGSC0003DMG400043454"/>
</dbReference>
<accession>M1DSX6</accession>
<reference evidence="2" key="2">
    <citation type="submission" date="2015-06" db="UniProtKB">
        <authorList>
            <consortium name="EnsemblPlants"/>
        </authorList>
    </citation>
    <scope>IDENTIFICATION</scope>
    <source>
        <strain evidence="2">DM1-3 516 R44</strain>
    </source>
</reference>
<dbReference type="PaxDb" id="4113-PGSC0003DMT400093883"/>
<organism evidence="2 3">
    <name type="scientific">Solanum tuberosum</name>
    <name type="common">Potato</name>
    <dbReference type="NCBI Taxonomy" id="4113"/>
    <lineage>
        <taxon>Eukaryota</taxon>
        <taxon>Viridiplantae</taxon>
        <taxon>Streptophyta</taxon>
        <taxon>Embryophyta</taxon>
        <taxon>Tracheophyta</taxon>
        <taxon>Spermatophyta</taxon>
        <taxon>Magnoliopsida</taxon>
        <taxon>eudicotyledons</taxon>
        <taxon>Gunneridae</taxon>
        <taxon>Pentapetalae</taxon>
        <taxon>asterids</taxon>
        <taxon>lamiids</taxon>
        <taxon>Solanales</taxon>
        <taxon>Solanaceae</taxon>
        <taxon>Solanoideae</taxon>
        <taxon>Solaneae</taxon>
        <taxon>Solanum</taxon>
    </lineage>
</organism>
<dbReference type="Proteomes" id="UP000011115">
    <property type="component" value="Unassembled WGS sequence"/>
</dbReference>
<feature type="region of interest" description="Disordered" evidence="1">
    <location>
        <begin position="310"/>
        <end position="334"/>
    </location>
</feature>
<sequence>MAREPPEDLFRPPDLSHQERLEQTNKTHPQSPSNSISNSVNSQMNEAMNIAISEKELDGIRKNISTDLNDIFYARLVNGDESPNQKLQHITKSMDSIIPIARSEDAISGQIANVSPERRLQFRASSQQFRGDLNSGDYSPGEEVHLTAISSKMDARVAGGENSDGEDAMNKILDGDMIQGCNSTGKLIHLINISNKLTHEQVQEEIPTRMGIFQSQQSHNHQPESAAQSKGHSSNQEGPLVHNQEESNNQKSSPQEMTVTDKEGQYNEQDQRPGQGPNGQPDNTSKAAVEVIEVESSSQFSFGVQAVGTNPSNVLQQQPGKDVNSQYAMDTDQV</sequence>
<name>M1DSX6_SOLTU</name>
<feature type="compositionally biased region" description="Low complexity" evidence="1">
    <location>
        <begin position="31"/>
        <end position="40"/>
    </location>
</feature>
<dbReference type="HOGENOM" id="CLU_832626_0_0_1"/>
<feature type="region of interest" description="Disordered" evidence="1">
    <location>
        <begin position="1"/>
        <end position="40"/>
    </location>
</feature>
<dbReference type="Gramene" id="PGSC0003DMT400093883">
    <property type="protein sequence ID" value="PGSC0003DMT400093883"/>
    <property type="gene ID" value="PGSC0003DMG400043454"/>
</dbReference>
<feature type="compositionally biased region" description="Polar residues" evidence="1">
    <location>
        <begin position="246"/>
        <end position="258"/>
    </location>
</feature>
<evidence type="ECO:0000313" key="3">
    <source>
        <dbReference type="Proteomes" id="UP000011115"/>
    </source>
</evidence>
<dbReference type="AlphaFoldDB" id="M1DSX6"/>
<reference evidence="3" key="1">
    <citation type="journal article" date="2011" name="Nature">
        <title>Genome sequence and analysis of the tuber crop potato.</title>
        <authorList>
            <consortium name="The Potato Genome Sequencing Consortium"/>
        </authorList>
    </citation>
    <scope>NUCLEOTIDE SEQUENCE [LARGE SCALE GENOMIC DNA]</scope>
    <source>
        <strain evidence="3">cv. DM1-3 516 R44</strain>
    </source>
</reference>
<dbReference type="InParanoid" id="M1DSX6"/>